<organism evidence="3 4">
    <name type="scientific">Phasianus colchicus</name>
    <name type="common">Common pheasant</name>
    <dbReference type="NCBI Taxonomy" id="9054"/>
    <lineage>
        <taxon>Eukaryota</taxon>
        <taxon>Metazoa</taxon>
        <taxon>Chordata</taxon>
        <taxon>Craniata</taxon>
        <taxon>Vertebrata</taxon>
        <taxon>Euteleostomi</taxon>
        <taxon>Archelosauria</taxon>
        <taxon>Archosauria</taxon>
        <taxon>Dinosauria</taxon>
        <taxon>Saurischia</taxon>
        <taxon>Theropoda</taxon>
        <taxon>Coelurosauria</taxon>
        <taxon>Aves</taxon>
        <taxon>Neognathae</taxon>
        <taxon>Galloanserae</taxon>
        <taxon>Galliformes</taxon>
        <taxon>Phasianidae</taxon>
        <taxon>Phasianinae</taxon>
        <taxon>Phasianus</taxon>
    </lineage>
</organism>
<dbReference type="Proteomes" id="UP000472261">
    <property type="component" value="Unplaced"/>
</dbReference>
<feature type="domain" description="Peptidase S1" evidence="2">
    <location>
        <begin position="1"/>
        <end position="43"/>
    </location>
</feature>
<evidence type="ECO:0000313" key="4">
    <source>
        <dbReference type="Proteomes" id="UP000472261"/>
    </source>
</evidence>
<reference evidence="3" key="1">
    <citation type="submission" date="2025-08" db="UniProtKB">
        <authorList>
            <consortium name="Ensembl"/>
        </authorList>
    </citation>
    <scope>IDENTIFICATION</scope>
</reference>
<reference evidence="3" key="2">
    <citation type="submission" date="2025-09" db="UniProtKB">
        <authorList>
            <consortium name="Ensembl"/>
        </authorList>
    </citation>
    <scope>IDENTIFICATION</scope>
</reference>
<dbReference type="GO" id="GO:0006508">
    <property type="term" value="P:proteolysis"/>
    <property type="evidence" value="ECO:0007669"/>
    <property type="project" value="InterPro"/>
</dbReference>
<name>A0A669R4P8_PHACC</name>
<dbReference type="InterPro" id="IPR009003">
    <property type="entry name" value="Peptidase_S1_PA"/>
</dbReference>
<dbReference type="GO" id="GO:0004252">
    <property type="term" value="F:serine-type endopeptidase activity"/>
    <property type="evidence" value="ECO:0007669"/>
    <property type="project" value="InterPro"/>
</dbReference>
<keyword evidence="4" id="KW-1185">Reference proteome</keyword>
<evidence type="ECO:0000259" key="2">
    <source>
        <dbReference type="Pfam" id="PF00089"/>
    </source>
</evidence>
<dbReference type="OMA" id="PGTKCHI"/>
<evidence type="ECO:0000256" key="1">
    <source>
        <dbReference type="ARBA" id="ARBA00023157"/>
    </source>
</evidence>
<dbReference type="InterPro" id="IPR043504">
    <property type="entry name" value="Peptidase_S1_PA_chymotrypsin"/>
</dbReference>
<protein>
    <recommendedName>
        <fullName evidence="2">Peptidase S1 domain-containing protein</fullName>
    </recommendedName>
</protein>
<proteinExistence type="predicted"/>
<dbReference type="InterPro" id="IPR001254">
    <property type="entry name" value="Trypsin_dom"/>
</dbReference>
<dbReference type="PANTHER" id="PTHR24271:SF48">
    <property type="entry name" value="KALLIKREIN-14"/>
    <property type="match status" value="1"/>
</dbReference>
<dbReference type="SUPFAM" id="SSF50494">
    <property type="entry name" value="Trypsin-like serine proteases"/>
    <property type="match status" value="1"/>
</dbReference>
<sequence length="63" mass="6700">MLIRLRRPVVVGPAVRPLPLGTTCPTPGTKCHISGWGTITSPKSRILKLGDLIWPPNGDLGMG</sequence>
<dbReference type="Pfam" id="PF00089">
    <property type="entry name" value="Trypsin"/>
    <property type="match status" value="1"/>
</dbReference>
<accession>A0A669R4P8</accession>
<dbReference type="AlphaFoldDB" id="A0A669R4P8"/>
<keyword evidence="1" id="KW-1015">Disulfide bond</keyword>
<evidence type="ECO:0000313" key="3">
    <source>
        <dbReference type="Ensembl" id="ENSPCLP00000022851.1"/>
    </source>
</evidence>
<dbReference type="Gene3D" id="2.40.10.10">
    <property type="entry name" value="Trypsin-like serine proteases"/>
    <property type="match status" value="1"/>
</dbReference>
<dbReference type="Ensembl" id="ENSPCLT00000031659.1">
    <property type="protein sequence ID" value="ENSPCLP00000022851.1"/>
    <property type="gene ID" value="ENSPCLG00000020107.1"/>
</dbReference>
<dbReference type="PANTHER" id="PTHR24271">
    <property type="entry name" value="KALLIKREIN-RELATED"/>
    <property type="match status" value="1"/>
</dbReference>
<dbReference type="GO" id="GO:0030141">
    <property type="term" value="C:secretory granule"/>
    <property type="evidence" value="ECO:0007669"/>
    <property type="project" value="TreeGrafter"/>
</dbReference>